<organism evidence="13 14">
    <name type="scientific">Mikania micrantha</name>
    <name type="common">bitter vine</name>
    <dbReference type="NCBI Taxonomy" id="192012"/>
    <lineage>
        <taxon>Eukaryota</taxon>
        <taxon>Viridiplantae</taxon>
        <taxon>Streptophyta</taxon>
        <taxon>Embryophyta</taxon>
        <taxon>Tracheophyta</taxon>
        <taxon>Spermatophyta</taxon>
        <taxon>Magnoliopsida</taxon>
        <taxon>eudicotyledons</taxon>
        <taxon>Gunneridae</taxon>
        <taxon>Pentapetalae</taxon>
        <taxon>asterids</taxon>
        <taxon>campanulids</taxon>
        <taxon>Asterales</taxon>
        <taxon>Asteraceae</taxon>
        <taxon>Asteroideae</taxon>
        <taxon>Heliantheae alliance</taxon>
        <taxon>Eupatorieae</taxon>
        <taxon>Mikania</taxon>
    </lineage>
</organism>
<evidence type="ECO:0000256" key="11">
    <source>
        <dbReference type="SAM" id="SignalP"/>
    </source>
</evidence>
<dbReference type="PRINTS" id="PR00019">
    <property type="entry name" value="LEURICHRPT"/>
</dbReference>
<dbReference type="GO" id="GO:0006952">
    <property type="term" value="P:defense response"/>
    <property type="evidence" value="ECO:0007669"/>
    <property type="project" value="UniProtKB-ARBA"/>
</dbReference>
<keyword evidence="4" id="KW-0433">Leucine-rich repeat</keyword>
<dbReference type="GO" id="GO:0005886">
    <property type="term" value="C:plasma membrane"/>
    <property type="evidence" value="ECO:0007669"/>
    <property type="project" value="UniProtKB-SubCell"/>
</dbReference>
<sequence>MASIFLQTISLAYLPVLLMTCSESLISHDEECLALLEFKRTIFHQSYDAAGELDSWRKIKSNTSDNNNNTSGFDCCLWDGVECSNKGHVIGLDLSESSLTGRINSSSSLFKLVYLQTLDLSKNNFVESRIPSEIAQLKQLRSLDLSTSGFNGEIPNEFSHLKQLTSLDLSGNPLKLQSHGLEYLLQNMTRLESLHLSGVELRSSVPCFLANFSSLRSIKLKDCQLQDEFPSAMFHLPKLKYLLLGNNFNLTGSFPEFHNNSLLVFLDLFLTGFTGILPESISNLNHLKSLNLYGCYFSGHVPGSLSNLTQLTYLTLSENEFTGQVPSLASLSNLMVLVLGYNSFEVGSEYSWINKLTKLSTLYLHRMNIHDEILPYLANLTRLGYFSMEGNFISGRIPTSFMNLTQLIYLDLQSNQLQGQISRSFLNFKSLKYLIIGNNNFSGTVGIDSFLGLNKLEMLWLDGIRLPFMTTNNYTNDTLPQLKDLSLTSCNLKKFPDFLRFQTKMVWLTLFTNKIEGLVPNWIWNNSQDTLEVFDLGDNFITGFHQQPRFRSWIHLKIFDMTDNELQGRLPIPSETIVVYDVSHNNLTGDIPPWICELNSLQFLDLSSNNISGTLPPCLRNLNNSLVGLDLKQNNFHGPMMSTCSHGSPMKKIDLSENRFTGQVSKSLVNCTNLEFLSLADNSFEDLFPLWLGTLPKLQVLLLRSNKFYGTIESLSTINSPFLKLTVIDISNNYFSGQLPYNLFQTWDAMKSVYVGESSGLQYTFTTPEGSYFFLLYMMSLTSKGVKREYHTVLNIFKAIDLSCNSFEGQIPQSLQDLHGLKSLNLSNNLFTGHILPSLGSLKNLESLDLSRNKLTGEIPQQFLQLGFLEILNVSFNHLEGRIPQGKQFNTFENNSYLGNPGLCGKPLTKECEDLKVPTTLSPTRGSEYESLLPSDTIDWVVIVLGVGCGLGKSGITFDDDKDGSLAVIAVGLFLRPLSFAIVRVERRSIAGRGDFRLRSGNDRLKEVVQSQASGSDLSATMTF</sequence>
<comment type="caution">
    <text evidence="13">The sequence shown here is derived from an EMBL/GenBank/DDBJ whole genome shotgun (WGS) entry which is preliminary data.</text>
</comment>
<evidence type="ECO:0000256" key="4">
    <source>
        <dbReference type="ARBA" id="ARBA00022614"/>
    </source>
</evidence>
<dbReference type="InterPro" id="IPR046956">
    <property type="entry name" value="RLP23-like"/>
</dbReference>
<keyword evidence="3" id="KW-1003">Cell membrane</keyword>
<evidence type="ECO:0000256" key="3">
    <source>
        <dbReference type="ARBA" id="ARBA00022475"/>
    </source>
</evidence>
<keyword evidence="9" id="KW-0472">Membrane</keyword>
<name>A0A5N6LZB8_9ASTR</name>
<comment type="subcellular location">
    <subcellularLocation>
        <location evidence="1">Cell membrane</location>
        <topology evidence="1">Single-pass type I membrane protein</topology>
    </subcellularLocation>
</comment>
<dbReference type="Pfam" id="PF23598">
    <property type="entry name" value="LRR_14"/>
    <property type="match status" value="1"/>
</dbReference>
<feature type="chain" id="PRO_5024333927" description="Disease resistance R13L4/SHOC-2-like LRR domain-containing protein" evidence="11">
    <location>
        <begin position="25"/>
        <end position="1024"/>
    </location>
</feature>
<evidence type="ECO:0000256" key="7">
    <source>
        <dbReference type="ARBA" id="ARBA00022737"/>
    </source>
</evidence>
<evidence type="ECO:0000313" key="13">
    <source>
        <dbReference type="EMBL" id="KAD3066676.1"/>
    </source>
</evidence>
<dbReference type="PANTHER" id="PTHR48061">
    <property type="entry name" value="LEUCINE-RICH REPEAT RECEPTOR PROTEIN KINASE EMS1-LIKE-RELATED"/>
    <property type="match status" value="1"/>
</dbReference>
<dbReference type="OrthoDB" id="442066at2759"/>
<evidence type="ECO:0000256" key="5">
    <source>
        <dbReference type="ARBA" id="ARBA00022692"/>
    </source>
</evidence>
<dbReference type="FunFam" id="3.80.10.10:FF:000213">
    <property type="entry name" value="Tyrosine-sulfated glycopeptide receptor 1"/>
    <property type="match status" value="1"/>
</dbReference>
<gene>
    <name evidence="13" type="ORF">E3N88_34556</name>
</gene>
<evidence type="ECO:0000313" key="14">
    <source>
        <dbReference type="Proteomes" id="UP000326396"/>
    </source>
</evidence>
<evidence type="ECO:0000256" key="6">
    <source>
        <dbReference type="ARBA" id="ARBA00022729"/>
    </source>
</evidence>
<feature type="domain" description="Disease resistance R13L4/SHOC-2-like LRR" evidence="12">
    <location>
        <begin position="209"/>
        <end position="496"/>
    </location>
</feature>
<keyword evidence="7" id="KW-0677">Repeat</keyword>
<evidence type="ECO:0000259" key="12">
    <source>
        <dbReference type="Pfam" id="PF23598"/>
    </source>
</evidence>
<evidence type="ECO:0000256" key="9">
    <source>
        <dbReference type="ARBA" id="ARBA00023136"/>
    </source>
</evidence>
<dbReference type="Proteomes" id="UP000326396">
    <property type="component" value="Linkage Group LG7"/>
</dbReference>
<proteinExistence type="inferred from homology"/>
<keyword evidence="10" id="KW-0325">Glycoprotein</keyword>
<keyword evidence="8" id="KW-1133">Transmembrane helix</keyword>
<dbReference type="InterPro" id="IPR001611">
    <property type="entry name" value="Leu-rich_rpt"/>
</dbReference>
<dbReference type="Pfam" id="PF00560">
    <property type="entry name" value="LRR_1"/>
    <property type="match status" value="5"/>
</dbReference>
<dbReference type="SUPFAM" id="SSF52058">
    <property type="entry name" value="L domain-like"/>
    <property type="match status" value="3"/>
</dbReference>
<dbReference type="PROSITE" id="PS51450">
    <property type="entry name" value="LRR"/>
    <property type="match status" value="1"/>
</dbReference>
<dbReference type="SMART" id="SM00365">
    <property type="entry name" value="LRR_SD22"/>
    <property type="match status" value="4"/>
</dbReference>
<dbReference type="FunFam" id="3.80.10.10:FF:000095">
    <property type="entry name" value="LRR receptor-like serine/threonine-protein kinase GSO1"/>
    <property type="match status" value="1"/>
</dbReference>
<reference evidence="13 14" key="1">
    <citation type="submission" date="2019-05" db="EMBL/GenBank/DDBJ databases">
        <title>Mikania micrantha, genome provides insights into the molecular mechanism of rapid growth.</title>
        <authorList>
            <person name="Liu B."/>
        </authorList>
    </citation>
    <scope>NUCLEOTIDE SEQUENCE [LARGE SCALE GENOMIC DNA]</scope>
    <source>
        <strain evidence="13">NLD-2019</strain>
        <tissue evidence="13">Leaf</tissue>
    </source>
</reference>
<dbReference type="Pfam" id="PF13855">
    <property type="entry name" value="LRR_8"/>
    <property type="match status" value="1"/>
</dbReference>
<evidence type="ECO:0000256" key="10">
    <source>
        <dbReference type="ARBA" id="ARBA00023180"/>
    </source>
</evidence>
<dbReference type="AlphaFoldDB" id="A0A5N6LZB8"/>
<dbReference type="Gene3D" id="3.80.10.10">
    <property type="entry name" value="Ribonuclease Inhibitor"/>
    <property type="match status" value="5"/>
</dbReference>
<keyword evidence="14" id="KW-1185">Reference proteome</keyword>
<dbReference type="SMART" id="SM00369">
    <property type="entry name" value="LRR_TYP"/>
    <property type="match status" value="8"/>
</dbReference>
<comment type="similarity">
    <text evidence="2">Belongs to the RLP family.</text>
</comment>
<dbReference type="EMBL" id="SZYD01000017">
    <property type="protein sequence ID" value="KAD3066676.1"/>
    <property type="molecule type" value="Genomic_DNA"/>
</dbReference>
<evidence type="ECO:0000256" key="8">
    <source>
        <dbReference type="ARBA" id="ARBA00022989"/>
    </source>
</evidence>
<keyword evidence="6 11" id="KW-0732">Signal</keyword>
<dbReference type="InterPro" id="IPR032675">
    <property type="entry name" value="LRR_dom_sf"/>
</dbReference>
<dbReference type="PANTHER" id="PTHR48061:SF12">
    <property type="entry name" value="DISEASE RESISTANCE LIKE PROTEIN"/>
    <property type="match status" value="1"/>
</dbReference>
<dbReference type="GO" id="GO:0051707">
    <property type="term" value="P:response to other organism"/>
    <property type="evidence" value="ECO:0007669"/>
    <property type="project" value="UniProtKB-ARBA"/>
</dbReference>
<accession>A0A5N6LZB8</accession>
<protein>
    <recommendedName>
        <fullName evidence="12">Disease resistance R13L4/SHOC-2-like LRR domain-containing protein</fullName>
    </recommendedName>
</protein>
<evidence type="ECO:0000256" key="1">
    <source>
        <dbReference type="ARBA" id="ARBA00004251"/>
    </source>
</evidence>
<keyword evidence="5" id="KW-0812">Transmembrane</keyword>
<feature type="signal peptide" evidence="11">
    <location>
        <begin position="1"/>
        <end position="24"/>
    </location>
</feature>
<dbReference type="InterPro" id="IPR055414">
    <property type="entry name" value="LRR_R13L4/SHOC2-like"/>
</dbReference>
<dbReference type="InterPro" id="IPR003591">
    <property type="entry name" value="Leu-rich_rpt_typical-subtyp"/>
</dbReference>
<evidence type="ECO:0000256" key="2">
    <source>
        <dbReference type="ARBA" id="ARBA00009592"/>
    </source>
</evidence>